<protein>
    <recommendedName>
        <fullName evidence="2">Amidase domain-containing protein</fullName>
    </recommendedName>
</protein>
<evidence type="ECO:0000313" key="4">
    <source>
        <dbReference type="Proteomes" id="UP000008144"/>
    </source>
</evidence>
<dbReference type="PANTHER" id="PTHR11895:SF67">
    <property type="entry name" value="AMIDASE DOMAIN-CONTAINING PROTEIN"/>
    <property type="match status" value="1"/>
</dbReference>
<reference evidence="3" key="3">
    <citation type="submission" date="2025-08" db="UniProtKB">
        <authorList>
            <consortium name="Ensembl"/>
        </authorList>
    </citation>
    <scope>IDENTIFICATION</scope>
</reference>
<dbReference type="SUPFAM" id="SSF75304">
    <property type="entry name" value="Amidase signature (AS) enzymes"/>
    <property type="match status" value="1"/>
</dbReference>
<dbReference type="InterPro" id="IPR036928">
    <property type="entry name" value="AS_sf"/>
</dbReference>
<name>H2XRB7_CIOIN</name>
<dbReference type="InterPro" id="IPR000120">
    <property type="entry name" value="Amidase"/>
</dbReference>
<dbReference type="OMA" id="GACRTPY"/>
<dbReference type="GeneTree" id="ENSGT00940000166284"/>
<dbReference type="EMBL" id="EAAA01002420">
    <property type="status" value="NOT_ANNOTATED_CDS"/>
    <property type="molecule type" value="Genomic_DNA"/>
</dbReference>
<dbReference type="InterPro" id="IPR020556">
    <property type="entry name" value="Amidase_CS"/>
</dbReference>
<accession>H2XRB7</accession>
<reference evidence="3" key="4">
    <citation type="submission" date="2025-09" db="UniProtKB">
        <authorList>
            <consortium name="Ensembl"/>
        </authorList>
    </citation>
    <scope>IDENTIFICATION</scope>
</reference>
<feature type="domain" description="Amidase" evidence="2">
    <location>
        <begin position="165"/>
        <end position="322"/>
    </location>
</feature>
<dbReference type="Ensembl" id="ENSCINT00000030948.1">
    <property type="protein sequence ID" value="ENSCINP00000032201.1"/>
    <property type="gene ID" value="ENSCING00000020998.1"/>
</dbReference>
<sequence>MDVLTGTLIGAFVVWFVCIRHHGKGPKKYKIRRKGKYDLEYIPRTVKVPAVRGWKTSLVCKVANSYFGKMFLLDMMLQNGDFKIFRTIQMKMNPTFYPNIELTEPCAKPDDVSLTNEEMQEVLNGSVAKDGFNFNCAQDFVRQYKSGETTPTAVAENAIIAITNSEKLNAIVKYDIASIKKQAAASTDRYRTNTTLSPIDGVIIVVKDEFAVKGFPHTSGSSYRHPNEPAKADSGVVTKMRDLGCIVLAVVNMHEFGIGTSGNNPNKGFGACRTPYHLDHFSGGSSSGCASAVGAGIATMGIGTDGGGSIRIPSAYCGVVGL</sequence>
<dbReference type="AlphaFoldDB" id="H2XRB7"/>
<organism evidence="3 4">
    <name type="scientific">Ciona intestinalis</name>
    <name type="common">Transparent sea squirt</name>
    <name type="synonym">Ascidia intestinalis</name>
    <dbReference type="NCBI Taxonomy" id="7719"/>
    <lineage>
        <taxon>Eukaryota</taxon>
        <taxon>Metazoa</taxon>
        <taxon>Chordata</taxon>
        <taxon>Tunicata</taxon>
        <taxon>Ascidiacea</taxon>
        <taxon>Phlebobranchia</taxon>
        <taxon>Cionidae</taxon>
        <taxon>Ciona</taxon>
    </lineage>
</organism>
<dbReference type="PROSITE" id="PS00571">
    <property type="entry name" value="AMIDASES"/>
    <property type="match status" value="1"/>
</dbReference>
<keyword evidence="4" id="KW-1185">Reference proteome</keyword>
<dbReference type="GO" id="GO:0003824">
    <property type="term" value="F:catalytic activity"/>
    <property type="evidence" value="ECO:0007669"/>
    <property type="project" value="InterPro"/>
</dbReference>
<dbReference type="PANTHER" id="PTHR11895">
    <property type="entry name" value="TRANSAMIDASE"/>
    <property type="match status" value="1"/>
</dbReference>
<dbReference type="InterPro" id="IPR023631">
    <property type="entry name" value="Amidase_dom"/>
</dbReference>
<dbReference type="HOGENOM" id="CLU_864747_0_0_1"/>
<dbReference type="Pfam" id="PF01425">
    <property type="entry name" value="Amidase"/>
    <property type="match status" value="1"/>
</dbReference>
<evidence type="ECO:0000313" key="3">
    <source>
        <dbReference type="Ensembl" id="ENSCINP00000032201.1"/>
    </source>
</evidence>
<dbReference type="Proteomes" id="UP000008144">
    <property type="component" value="Chromosome 7"/>
</dbReference>
<evidence type="ECO:0000256" key="1">
    <source>
        <dbReference type="ARBA" id="ARBA00009199"/>
    </source>
</evidence>
<dbReference type="STRING" id="7719.ENSCINP00000032201"/>
<reference evidence="3" key="2">
    <citation type="journal article" date="2008" name="Genome Biol.">
        <title>Improved genome assembly and evidence-based global gene model set for the chordate Ciona intestinalis: new insight into intron and operon populations.</title>
        <authorList>
            <person name="Satou Y."/>
            <person name="Mineta K."/>
            <person name="Ogasawara M."/>
            <person name="Sasakura Y."/>
            <person name="Shoguchi E."/>
            <person name="Ueno K."/>
            <person name="Yamada L."/>
            <person name="Matsumoto J."/>
            <person name="Wasserscheid J."/>
            <person name="Dewar K."/>
            <person name="Wiley G.B."/>
            <person name="Macmil S.L."/>
            <person name="Roe B.A."/>
            <person name="Zeller R.W."/>
            <person name="Hastings K.E."/>
            <person name="Lemaire P."/>
            <person name="Lindquist E."/>
            <person name="Endo T."/>
            <person name="Hotta K."/>
            <person name="Inaba K."/>
        </authorList>
    </citation>
    <scope>NUCLEOTIDE SEQUENCE [LARGE SCALE GENOMIC DNA]</scope>
    <source>
        <strain evidence="3">wild type</strain>
    </source>
</reference>
<reference evidence="4" key="1">
    <citation type="journal article" date="2002" name="Science">
        <title>The draft genome of Ciona intestinalis: insights into chordate and vertebrate origins.</title>
        <authorList>
            <person name="Dehal P."/>
            <person name="Satou Y."/>
            <person name="Campbell R.K."/>
            <person name="Chapman J."/>
            <person name="Degnan B."/>
            <person name="De Tomaso A."/>
            <person name="Davidson B."/>
            <person name="Di Gregorio A."/>
            <person name="Gelpke M."/>
            <person name="Goodstein D.M."/>
            <person name="Harafuji N."/>
            <person name="Hastings K.E."/>
            <person name="Ho I."/>
            <person name="Hotta K."/>
            <person name="Huang W."/>
            <person name="Kawashima T."/>
            <person name="Lemaire P."/>
            <person name="Martinez D."/>
            <person name="Meinertzhagen I.A."/>
            <person name="Necula S."/>
            <person name="Nonaka M."/>
            <person name="Putnam N."/>
            <person name="Rash S."/>
            <person name="Saiga H."/>
            <person name="Satake M."/>
            <person name="Terry A."/>
            <person name="Yamada L."/>
            <person name="Wang H.G."/>
            <person name="Awazu S."/>
            <person name="Azumi K."/>
            <person name="Boore J."/>
            <person name="Branno M."/>
            <person name="Chin-Bow S."/>
            <person name="DeSantis R."/>
            <person name="Doyle S."/>
            <person name="Francino P."/>
            <person name="Keys D.N."/>
            <person name="Haga S."/>
            <person name="Hayashi H."/>
            <person name="Hino K."/>
            <person name="Imai K.S."/>
            <person name="Inaba K."/>
            <person name="Kano S."/>
            <person name="Kobayashi K."/>
            <person name="Kobayashi M."/>
            <person name="Lee B.I."/>
            <person name="Makabe K.W."/>
            <person name="Manohar C."/>
            <person name="Matassi G."/>
            <person name="Medina M."/>
            <person name="Mochizuki Y."/>
            <person name="Mount S."/>
            <person name="Morishita T."/>
            <person name="Miura S."/>
            <person name="Nakayama A."/>
            <person name="Nishizaka S."/>
            <person name="Nomoto H."/>
            <person name="Ohta F."/>
            <person name="Oishi K."/>
            <person name="Rigoutsos I."/>
            <person name="Sano M."/>
            <person name="Sasaki A."/>
            <person name="Sasakura Y."/>
            <person name="Shoguchi E."/>
            <person name="Shin-i T."/>
            <person name="Spagnuolo A."/>
            <person name="Stainier D."/>
            <person name="Suzuki M.M."/>
            <person name="Tassy O."/>
            <person name="Takatori N."/>
            <person name="Tokuoka M."/>
            <person name="Yagi K."/>
            <person name="Yoshizaki F."/>
            <person name="Wada S."/>
            <person name="Zhang C."/>
            <person name="Hyatt P.D."/>
            <person name="Larimer F."/>
            <person name="Detter C."/>
            <person name="Doggett N."/>
            <person name="Glavina T."/>
            <person name="Hawkins T."/>
            <person name="Richardson P."/>
            <person name="Lucas S."/>
            <person name="Kohara Y."/>
            <person name="Levine M."/>
            <person name="Satoh N."/>
            <person name="Rokhsar D.S."/>
        </authorList>
    </citation>
    <scope>NUCLEOTIDE SEQUENCE [LARGE SCALE GENOMIC DNA]</scope>
</reference>
<proteinExistence type="inferred from homology"/>
<dbReference type="Gene3D" id="3.90.1300.10">
    <property type="entry name" value="Amidase signature (AS) domain"/>
    <property type="match status" value="1"/>
</dbReference>
<comment type="similarity">
    <text evidence="1">Belongs to the amidase family.</text>
</comment>
<dbReference type="InParanoid" id="H2XRB7"/>
<evidence type="ECO:0000259" key="2">
    <source>
        <dbReference type="Pfam" id="PF01425"/>
    </source>
</evidence>